<dbReference type="RefSeq" id="WP_265152283.1">
    <property type="nucleotide sequence ID" value="NZ_JAOXXL010000018.1"/>
</dbReference>
<name>A0ABT4DIF1_FUSSI</name>
<reference evidence="1" key="1">
    <citation type="submission" date="2022-09" db="EMBL/GenBank/DDBJ databases">
        <authorList>
            <person name="Zoaiter M."/>
        </authorList>
    </citation>
    <scope>NUCLEOTIDE SEQUENCE</scope>
    <source>
        <strain evidence="1">DSM 19848</strain>
    </source>
</reference>
<sequence length="43" mass="4862">MSRANLAVFERSEFSEFAANVNFLSLKNLASNELFFASFISLQ</sequence>
<keyword evidence="2" id="KW-1185">Reference proteome</keyword>
<dbReference type="EMBL" id="JAOXXL010000018">
    <property type="protein sequence ID" value="MCY7008367.1"/>
    <property type="molecule type" value="Genomic_DNA"/>
</dbReference>
<dbReference type="Proteomes" id="UP001062738">
    <property type="component" value="Unassembled WGS sequence"/>
</dbReference>
<comment type="caution">
    <text evidence="1">The sequence shown here is derived from an EMBL/GenBank/DDBJ whole genome shotgun (WGS) entry which is preliminary data.</text>
</comment>
<protein>
    <recommendedName>
        <fullName evidence="3">Riboflavin synthase subunit alpha</fullName>
    </recommendedName>
</protein>
<evidence type="ECO:0008006" key="3">
    <source>
        <dbReference type="Google" id="ProtNLM"/>
    </source>
</evidence>
<proteinExistence type="predicted"/>
<organism evidence="1 2">
    <name type="scientific">Fusobacterium simiae</name>
    <dbReference type="NCBI Taxonomy" id="855"/>
    <lineage>
        <taxon>Bacteria</taxon>
        <taxon>Fusobacteriati</taxon>
        <taxon>Fusobacteriota</taxon>
        <taxon>Fusobacteriia</taxon>
        <taxon>Fusobacteriales</taxon>
        <taxon>Fusobacteriaceae</taxon>
        <taxon>Fusobacterium</taxon>
    </lineage>
</organism>
<evidence type="ECO:0000313" key="2">
    <source>
        <dbReference type="Proteomes" id="UP001062738"/>
    </source>
</evidence>
<accession>A0ABT4DIF1</accession>
<gene>
    <name evidence="1" type="ORF">OCK72_06825</name>
</gene>
<evidence type="ECO:0000313" key="1">
    <source>
        <dbReference type="EMBL" id="MCY7008367.1"/>
    </source>
</evidence>